<reference evidence="3 4" key="1">
    <citation type="submission" date="2008-10" db="EMBL/GenBank/DDBJ databases">
        <title>Draft genome sequence of Parabacteroides johnsonii (DSM 18315).</title>
        <authorList>
            <person name="Sudarsanam P."/>
            <person name="Ley R."/>
            <person name="Guruge J."/>
            <person name="Turnbaugh P.J."/>
            <person name="Mahowald M."/>
            <person name="Liep D."/>
            <person name="Gordon J."/>
        </authorList>
    </citation>
    <scope>NUCLEOTIDE SEQUENCE [LARGE SCALE GENOMIC DNA]</scope>
    <source>
        <strain evidence="3 4">DSM 18315</strain>
    </source>
</reference>
<keyword evidence="2" id="KW-1133">Transmembrane helix</keyword>
<name>B7BHA4_9BACT</name>
<dbReference type="GO" id="GO:0005886">
    <property type="term" value="C:plasma membrane"/>
    <property type="evidence" value="ECO:0007669"/>
    <property type="project" value="TreeGrafter"/>
</dbReference>
<gene>
    <name evidence="3" type="ORF">PRABACTJOHN_04453</name>
</gene>
<sequence>MYTNKQIWNVSYPIFLSLLAQNVINVTDTAFLGRVGEVELGASAMGGLYYICAFTIAFGFSTGSQIIMARRNGERNYKEVGPVMIQGVFFLFMLAAVMFTLSRLFAGDIMRILISSDTILNATEEFLDWRVFGFFFSFVNVMFRALFIGITRTKVLTLNAIVMALTNVLLDYLLIFGNCGFPELGVKGAAIASVMAEAVSIVFYMVYTRMTVDIKKYALNQFRSFDVKLLGRVLDISIFTMLQYFISLSTYFRFFSV</sequence>
<dbReference type="CDD" id="cd13133">
    <property type="entry name" value="MATE_like_7"/>
    <property type="match status" value="1"/>
</dbReference>
<dbReference type="EMBL" id="ABYH01000447">
    <property type="protein sequence ID" value="EEC94190.1"/>
    <property type="molecule type" value="Genomic_DNA"/>
</dbReference>
<feature type="transmembrane region" description="Helical" evidence="2">
    <location>
        <begin position="7"/>
        <end position="27"/>
    </location>
</feature>
<evidence type="ECO:0000313" key="4">
    <source>
        <dbReference type="Proteomes" id="UP000005510"/>
    </source>
</evidence>
<dbReference type="HOGENOM" id="CLU_012893_6_5_10"/>
<proteinExistence type="predicted"/>
<evidence type="ECO:0000256" key="1">
    <source>
        <dbReference type="ARBA" id="ARBA00022448"/>
    </source>
</evidence>
<reference evidence="3 4" key="2">
    <citation type="submission" date="2008-10" db="EMBL/GenBank/DDBJ databases">
        <authorList>
            <person name="Fulton L."/>
            <person name="Clifton S."/>
            <person name="Fulton B."/>
            <person name="Xu J."/>
            <person name="Minx P."/>
            <person name="Pepin K.H."/>
            <person name="Johnson M."/>
            <person name="Bhonagiri V."/>
            <person name="Nash W.E."/>
            <person name="Mardis E.R."/>
            <person name="Wilson R.K."/>
        </authorList>
    </citation>
    <scope>NUCLEOTIDE SEQUENCE [LARGE SCALE GENOMIC DNA]</scope>
    <source>
        <strain evidence="3 4">DSM 18315</strain>
    </source>
</reference>
<feature type="transmembrane region" description="Helical" evidence="2">
    <location>
        <begin position="188"/>
        <end position="208"/>
    </location>
</feature>
<feature type="transmembrane region" description="Helical" evidence="2">
    <location>
        <begin position="80"/>
        <end position="106"/>
    </location>
</feature>
<dbReference type="InterPro" id="IPR002528">
    <property type="entry name" value="MATE_fam"/>
</dbReference>
<accession>B7BHA4</accession>
<keyword evidence="1" id="KW-0813">Transport</keyword>
<comment type="caution">
    <text evidence="3">The sequence shown here is derived from an EMBL/GenBank/DDBJ whole genome shotgun (WGS) entry which is preliminary data.</text>
</comment>
<keyword evidence="2" id="KW-0472">Membrane</keyword>
<dbReference type="Pfam" id="PF01554">
    <property type="entry name" value="MatE"/>
    <property type="match status" value="1"/>
</dbReference>
<dbReference type="GO" id="GO:0015297">
    <property type="term" value="F:antiporter activity"/>
    <property type="evidence" value="ECO:0007669"/>
    <property type="project" value="InterPro"/>
</dbReference>
<feature type="transmembrane region" description="Helical" evidence="2">
    <location>
        <begin position="47"/>
        <end position="68"/>
    </location>
</feature>
<dbReference type="STRING" id="537006.PRABACTJOHN_04453"/>
<feature type="transmembrane region" description="Helical" evidence="2">
    <location>
        <begin position="229"/>
        <end position="252"/>
    </location>
</feature>
<dbReference type="InterPro" id="IPR050222">
    <property type="entry name" value="MATE_MdtK"/>
</dbReference>
<evidence type="ECO:0000256" key="2">
    <source>
        <dbReference type="SAM" id="Phobius"/>
    </source>
</evidence>
<dbReference type="PANTHER" id="PTHR43298">
    <property type="entry name" value="MULTIDRUG RESISTANCE PROTEIN NORM-RELATED"/>
    <property type="match status" value="1"/>
</dbReference>
<dbReference type="AlphaFoldDB" id="B7BHA4"/>
<evidence type="ECO:0000313" key="3">
    <source>
        <dbReference type="EMBL" id="EEC94190.1"/>
    </source>
</evidence>
<dbReference type="GO" id="GO:0042910">
    <property type="term" value="F:xenobiotic transmembrane transporter activity"/>
    <property type="evidence" value="ECO:0007669"/>
    <property type="project" value="InterPro"/>
</dbReference>
<organism evidence="3 4">
    <name type="scientific">Parabacteroides johnsonii DSM 18315</name>
    <dbReference type="NCBI Taxonomy" id="537006"/>
    <lineage>
        <taxon>Bacteria</taxon>
        <taxon>Pseudomonadati</taxon>
        <taxon>Bacteroidota</taxon>
        <taxon>Bacteroidia</taxon>
        <taxon>Bacteroidales</taxon>
        <taxon>Tannerellaceae</taxon>
        <taxon>Parabacteroides</taxon>
    </lineage>
</organism>
<dbReference type="PANTHER" id="PTHR43298:SF2">
    <property type="entry name" value="FMN_FAD EXPORTER YEEO-RELATED"/>
    <property type="match status" value="1"/>
</dbReference>
<feature type="transmembrane region" description="Helical" evidence="2">
    <location>
        <begin position="126"/>
        <end position="143"/>
    </location>
</feature>
<keyword evidence="2" id="KW-0812">Transmembrane</keyword>
<dbReference type="Proteomes" id="UP000005510">
    <property type="component" value="Unassembled WGS sequence"/>
</dbReference>
<protein>
    <submittedName>
        <fullName evidence="3">MATE domain protein</fullName>
    </submittedName>
</protein>
<feature type="transmembrane region" description="Helical" evidence="2">
    <location>
        <begin position="155"/>
        <end position="176"/>
    </location>
</feature>